<dbReference type="SMART" id="SM00471">
    <property type="entry name" value="HDc"/>
    <property type="match status" value="1"/>
</dbReference>
<dbReference type="InterPro" id="IPR037522">
    <property type="entry name" value="HD_GYP_dom"/>
</dbReference>
<evidence type="ECO:0000259" key="2">
    <source>
        <dbReference type="PROSITE" id="PS50110"/>
    </source>
</evidence>
<evidence type="ECO:0000256" key="1">
    <source>
        <dbReference type="PROSITE-ProRule" id="PRU00169"/>
    </source>
</evidence>
<keyword evidence="1" id="KW-0597">Phosphoprotein</keyword>
<feature type="domain" description="HD-GYP" evidence="3">
    <location>
        <begin position="152"/>
        <end position="363"/>
    </location>
</feature>
<dbReference type="PROSITE" id="PS50110">
    <property type="entry name" value="RESPONSE_REGULATORY"/>
    <property type="match status" value="1"/>
</dbReference>
<proteinExistence type="predicted"/>
<keyword evidence="5" id="KW-1185">Reference proteome</keyword>
<dbReference type="PANTHER" id="PTHR45228:SF5">
    <property type="entry name" value="CYCLIC DI-GMP PHOSPHODIESTERASE VC_1348-RELATED"/>
    <property type="match status" value="1"/>
</dbReference>
<reference evidence="4 5" key="1">
    <citation type="journal article" date="2013" name="Environ. Microbiol.">
        <title>Genome analysis of Chitinivibrio alkaliphilus gen. nov., sp. nov., a novel extremely haloalkaliphilic anaerobic chitinolytic bacterium from the candidate phylum Termite Group 3.</title>
        <authorList>
            <person name="Sorokin D.Y."/>
            <person name="Gumerov V.M."/>
            <person name="Rakitin A.L."/>
            <person name="Beletsky A.V."/>
            <person name="Damste J.S."/>
            <person name="Muyzer G."/>
            <person name="Mardanov A.V."/>
            <person name="Ravin N.V."/>
        </authorList>
    </citation>
    <scope>NUCLEOTIDE SEQUENCE [LARGE SCALE GENOMIC DNA]</scope>
    <source>
        <strain evidence="4 5">ACht1</strain>
    </source>
</reference>
<evidence type="ECO:0000259" key="3">
    <source>
        <dbReference type="PROSITE" id="PS51832"/>
    </source>
</evidence>
<name>U7D4G4_9BACT</name>
<feature type="domain" description="Response regulatory" evidence="2">
    <location>
        <begin position="9"/>
        <end position="125"/>
    </location>
</feature>
<dbReference type="RefSeq" id="WP_022637174.1">
    <property type="nucleotide sequence ID" value="NZ_ASJR01000014.1"/>
</dbReference>
<dbReference type="OrthoDB" id="9802500at2"/>
<sequence>MKEAVPTQTVLLIDDSPQNLASLRSTLKDTYRVIAVREGKKAVEIAQNHPQPDIILVDVMMPDMDGYEVCVYLKNLPHTEHIPIIFVTASTDIESEKLGFDLGAADYITKPISPPRLRARIANHLLLKKNADTMKEKNAELGQLVEQRTEEIVAVQDVAILAMASLAETRDSETGNHIRRTQLYIKILAESLRSQGYYTDLLTDQYIETLYKTAPLHDIGKVGIPDKILLKPGRFTDDEFKVMKTHAELGFRAIKNAEDSLGVRLPFLQIAKEIARYHHERWNGNGYPLKIAGESIPLSARLMALADVYDALISRRVYKEPMSHELAAAIIYDERGDHFDPTIIDIFSTVEDAFKKVAHDYADHQDDIDTKKESLNSYLSHTEKK</sequence>
<dbReference type="Proteomes" id="UP000017148">
    <property type="component" value="Unassembled WGS sequence"/>
</dbReference>
<dbReference type="Gene3D" id="3.40.50.2300">
    <property type="match status" value="1"/>
</dbReference>
<dbReference type="InterPro" id="IPR052020">
    <property type="entry name" value="Cyclic_di-GMP/3'3'-cGAMP_PDE"/>
</dbReference>
<dbReference type="AlphaFoldDB" id="U7D4G4"/>
<accession>U7D4G4</accession>
<dbReference type="PROSITE" id="PS51832">
    <property type="entry name" value="HD_GYP"/>
    <property type="match status" value="1"/>
</dbReference>
<dbReference type="Pfam" id="PF13487">
    <property type="entry name" value="HD_5"/>
    <property type="match status" value="1"/>
</dbReference>
<gene>
    <name evidence="4" type="ORF">CALK_1738</name>
</gene>
<dbReference type="CDD" id="cd00077">
    <property type="entry name" value="HDc"/>
    <property type="match status" value="1"/>
</dbReference>
<dbReference type="SMART" id="SM00448">
    <property type="entry name" value="REC"/>
    <property type="match status" value="1"/>
</dbReference>
<comment type="caution">
    <text evidence="4">The sequence shown here is derived from an EMBL/GenBank/DDBJ whole genome shotgun (WGS) entry which is preliminary data.</text>
</comment>
<dbReference type="PATRIC" id="fig|1313304.3.peg.1652"/>
<dbReference type="eggNOG" id="COG3437">
    <property type="taxonomic scope" value="Bacteria"/>
</dbReference>
<dbReference type="InterPro" id="IPR001789">
    <property type="entry name" value="Sig_transdc_resp-reg_receiver"/>
</dbReference>
<dbReference type="EMBL" id="ASJR01000014">
    <property type="protein sequence ID" value="ERP31389.1"/>
    <property type="molecule type" value="Genomic_DNA"/>
</dbReference>
<dbReference type="STRING" id="1313304.CALK_1738"/>
<evidence type="ECO:0000313" key="5">
    <source>
        <dbReference type="Proteomes" id="UP000017148"/>
    </source>
</evidence>
<dbReference type="SUPFAM" id="SSF52172">
    <property type="entry name" value="CheY-like"/>
    <property type="match status" value="1"/>
</dbReference>
<protein>
    <submittedName>
        <fullName evidence="4">Response regulator</fullName>
    </submittedName>
</protein>
<dbReference type="GO" id="GO:0000160">
    <property type="term" value="P:phosphorelay signal transduction system"/>
    <property type="evidence" value="ECO:0007669"/>
    <property type="project" value="InterPro"/>
</dbReference>
<dbReference type="Pfam" id="PF00072">
    <property type="entry name" value="Response_reg"/>
    <property type="match status" value="1"/>
</dbReference>
<evidence type="ECO:0000313" key="4">
    <source>
        <dbReference type="EMBL" id="ERP31389.1"/>
    </source>
</evidence>
<dbReference type="SUPFAM" id="SSF109604">
    <property type="entry name" value="HD-domain/PDEase-like"/>
    <property type="match status" value="1"/>
</dbReference>
<dbReference type="InterPro" id="IPR003607">
    <property type="entry name" value="HD/PDEase_dom"/>
</dbReference>
<dbReference type="InterPro" id="IPR011006">
    <property type="entry name" value="CheY-like_superfamily"/>
</dbReference>
<organism evidence="4 5">
    <name type="scientific">Chitinivibrio alkaliphilus ACht1</name>
    <dbReference type="NCBI Taxonomy" id="1313304"/>
    <lineage>
        <taxon>Bacteria</taxon>
        <taxon>Pseudomonadati</taxon>
        <taxon>Fibrobacterota</taxon>
        <taxon>Chitinivibrionia</taxon>
        <taxon>Chitinivibrionales</taxon>
        <taxon>Chitinivibrionaceae</taxon>
        <taxon>Chitinivibrio</taxon>
    </lineage>
</organism>
<dbReference type="PANTHER" id="PTHR45228">
    <property type="entry name" value="CYCLIC DI-GMP PHOSPHODIESTERASE TM_0186-RELATED"/>
    <property type="match status" value="1"/>
</dbReference>
<dbReference type="Gene3D" id="1.10.3210.10">
    <property type="entry name" value="Hypothetical protein af1432"/>
    <property type="match status" value="1"/>
</dbReference>
<feature type="modified residue" description="4-aspartylphosphate" evidence="1">
    <location>
        <position position="58"/>
    </location>
</feature>